<dbReference type="OrthoDB" id="2426461at2"/>
<gene>
    <name evidence="1" type="ORF">I858_016305</name>
</gene>
<dbReference type="EMBL" id="CP016541">
    <property type="protein sequence ID" value="ANU28543.1"/>
    <property type="molecule type" value="Genomic_DNA"/>
</dbReference>
<organism evidence="1 2">
    <name type="scientific">Planococcus versutus</name>
    <dbReference type="NCBI Taxonomy" id="1302659"/>
    <lineage>
        <taxon>Bacteria</taxon>
        <taxon>Bacillati</taxon>
        <taxon>Bacillota</taxon>
        <taxon>Bacilli</taxon>
        <taxon>Bacillales</taxon>
        <taxon>Caryophanaceae</taxon>
        <taxon>Planococcus</taxon>
    </lineage>
</organism>
<proteinExistence type="predicted"/>
<reference evidence="1" key="1">
    <citation type="submission" date="2016-10" db="EMBL/GenBank/DDBJ databases">
        <authorList>
            <person name="See-Too W.S."/>
        </authorList>
    </citation>
    <scope>NUCLEOTIDE SEQUENCE</scope>
    <source>
        <strain evidence="1">L10.15</strain>
        <plasmid evidence="1">pPS15-1</plasmid>
    </source>
</reference>
<dbReference type="AlphaFoldDB" id="A0A1B1S608"/>
<evidence type="ECO:0000313" key="1">
    <source>
        <dbReference type="EMBL" id="ANU28543.1"/>
    </source>
</evidence>
<geneLocation type="plasmid" evidence="1 2">
    <name>pPS15-1</name>
</geneLocation>
<dbReference type="Proteomes" id="UP000053354">
    <property type="component" value="Plasmid pPS15-1"/>
</dbReference>
<sequence length="145" mass="16738">MENFIVLEDISSSFSTWNMVLKAALEHADSFCVVFPNGEYEEENPLLTGKLEFERLQLKTTQKPWSNLEWATEYTSELNESSKAFIRKYMCLTPSKSTGTLWNFSLLKNGVELLNVQDFEVCILSAKTELIVHLNKQDGEWLDNF</sequence>
<protein>
    <submittedName>
        <fullName evidence="1">Uncharacterized protein</fullName>
    </submittedName>
</protein>
<keyword evidence="2" id="KW-1185">Reference proteome</keyword>
<evidence type="ECO:0000313" key="2">
    <source>
        <dbReference type="Proteomes" id="UP000053354"/>
    </source>
</evidence>
<keyword evidence="1" id="KW-0614">Plasmid</keyword>
<accession>A0A1B1S608</accession>
<dbReference type="RefSeq" id="WP_038704969.1">
    <property type="nucleotide sequence ID" value="NZ_CP016541.2"/>
</dbReference>
<name>A0A1B1S608_9BACL</name>
<dbReference type="KEGG" id="pll:I858_016305"/>